<evidence type="ECO:0008006" key="3">
    <source>
        <dbReference type="Google" id="ProtNLM"/>
    </source>
</evidence>
<evidence type="ECO:0000313" key="2">
    <source>
        <dbReference type="Proteomes" id="UP001292094"/>
    </source>
</evidence>
<gene>
    <name evidence="1" type="ORF">Pmani_001714</name>
</gene>
<dbReference type="Proteomes" id="UP001292094">
    <property type="component" value="Unassembled WGS sequence"/>
</dbReference>
<proteinExistence type="predicted"/>
<comment type="caution">
    <text evidence="1">The sequence shown here is derived from an EMBL/GenBank/DDBJ whole genome shotgun (WGS) entry which is preliminary data.</text>
</comment>
<dbReference type="AlphaFoldDB" id="A0AAE1UL49"/>
<sequence>MGQKCEAPKPLQKLMAWDVEATNTLVKMVETRYDPMTNYRGYLKGLEVEAKITDNEASITVKMVEEMDCGEYRLKLYNDCGVSYTHFTINLLDKLCKPSSPEPLIVLHCTGHSLKRRLHQLSPTTSYSTCR</sequence>
<accession>A0AAE1UL49</accession>
<name>A0AAE1UL49_9EUCA</name>
<dbReference type="EMBL" id="JAWZYT010000120">
    <property type="protein sequence ID" value="KAK4327842.1"/>
    <property type="molecule type" value="Genomic_DNA"/>
</dbReference>
<keyword evidence="2" id="KW-1185">Reference proteome</keyword>
<protein>
    <recommendedName>
        <fullName evidence="3">Immunoglobulin I-set domain-containing protein</fullName>
    </recommendedName>
</protein>
<reference evidence="1" key="1">
    <citation type="submission" date="2023-11" db="EMBL/GenBank/DDBJ databases">
        <title>Genome assemblies of two species of porcelain crab, Petrolisthes cinctipes and Petrolisthes manimaculis (Anomura: Porcellanidae).</title>
        <authorList>
            <person name="Angst P."/>
        </authorList>
    </citation>
    <scope>NUCLEOTIDE SEQUENCE</scope>
    <source>
        <strain evidence="1">PB745_02</strain>
        <tissue evidence="1">Gill</tissue>
    </source>
</reference>
<organism evidence="1 2">
    <name type="scientific">Petrolisthes manimaculis</name>
    <dbReference type="NCBI Taxonomy" id="1843537"/>
    <lineage>
        <taxon>Eukaryota</taxon>
        <taxon>Metazoa</taxon>
        <taxon>Ecdysozoa</taxon>
        <taxon>Arthropoda</taxon>
        <taxon>Crustacea</taxon>
        <taxon>Multicrustacea</taxon>
        <taxon>Malacostraca</taxon>
        <taxon>Eumalacostraca</taxon>
        <taxon>Eucarida</taxon>
        <taxon>Decapoda</taxon>
        <taxon>Pleocyemata</taxon>
        <taxon>Anomura</taxon>
        <taxon>Galatheoidea</taxon>
        <taxon>Porcellanidae</taxon>
        <taxon>Petrolisthes</taxon>
    </lineage>
</organism>
<evidence type="ECO:0000313" key="1">
    <source>
        <dbReference type="EMBL" id="KAK4327842.1"/>
    </source>
</evidence>